<dbReference type="EMBL" id="MBFT01000443">
    <property type="protein sequence ID" value="PVU91044.1"/>
    <property type="molecule type" value="Genomic_DNA"/>
</dbReference>
<organism evidence="1 2">
    <name type="scientific">Furculomyces boomerangus</name>
    <dbReference type="NCBI Taxonomy" id="61424"/>
    <lineage>
        <taxon>Eukaryota</taxon>
        <taxon>Fungi</taxon>
        <taxon>Fungi incertae sedis</taxon>
        <taxon>Zoopagomycota</taxon>
        <taxon>Kickxellomycotina</taxon>
        <taxon>Harpellomycetes</taxon>
        <taxon>Harpellales</taxon>
        <taxon>Harpellaceae</taxon>
        <taxon>Furculomyces</taxon>
    </lineage>
</organism>
<proteinExistence type="predicted"/>
<keyword evidence="2" id="KW-1185">Reference proteome</keyword>
<name>A0A2T9YFJ6_9FUNG</name>
<protein>
    <submittedName>
        <fullName evidence="1">Uncharacterized protein</fullName>
    </submittedName>
</protein>
<dbReference type="AlphaFoldDB" id="A0A2T9YFJ6"/>
<reference evidence="1 2" key="1">
    <citation type="journal article" date="2018" name="MBio">
        <title>Comparative Genomics Reveals the Core Gene Toolbox for the Fungus-Insect Symbiosis.</title>
        <authorList>
            <person name="Wang Y."/>
            <person name="Stata M."/>
            <person name="Wang W."/>
            <person name="Stajich J.E."/>
            <person name="White M.M."/>
            <person name="Moncalvo J.M."/>
        </authorList>
    </citation>
    <scope>NUCLEOTIDE SEQUENCE [LARGE SCALE GENOMIC DNA]</scope>
    <source>
        <strain evidence="1 2">AUS-77-4</strain>
    </source>
</reference>
<evidence type="ECO:0000313" key="1">
    <source>
        <dbReference type="EMBL" id="PVU91044.1"/>
    </source>
</evidence>
<dbReference type="Proteomes" id="UP000245699">
    <property type="component" value="Unassembled WGS sequence"/>
</dbReference>
<accession>A0A2T9YFJ6</accession>
<comment type="caution">
    <text evidence="1">The sequence shown here is derived from an EMBL/GenBank/DDBJ whole genome shotgun (WGS) entry which is preliminary data.</text>
</comment>
<dbReference type="OrthoDB" id="5596871at2759"/>
<gene>
    <name evidence="1" type="ORF">BB559_004330</name>
</gene>
<sequence length="213" mass="24161">MTSLPTVSTSEIYSSPDFLKPTSETGYVNSISFLSKNGFLLEPKAQDPNTIHLQNARKNFSEQTGDNAILEYNEILDNRAGYGIFDSESYMVYNMTLSSEYDNSDTLTLCEDFESDRKSSISSVATLEDSSLNKSTSLLCDPKGTCWSSQLHSNQIGSTYLNLEYSSFRIPSKYRAVSNCFRVYSLERRMIKNRKIVSPLKNRFIKLNPMYCV</sequence>
<evidence type="ECO:0000313" key="2">
    <source>
        <dbReference type="Proteomes" id="UP000245699"/>
    </source>
</evidence>